<evidence type="ECO:0000313" key="2">
    <source>
        <dbReference type="Proteomes" id="UP000199048"/>
    </source>
</evidence>
<gene>
    <name evidence="1" type="ORF">SAMN05192568_1003184</name>
</gene>
<dbReference type="STRING" id="582667.SAMN05192568_1003184"/>
<dbReference type="OrthoDB" id="8004493at2"/>
<keyword evidence="2" id="KW-1185">Reference proteome</keyword>
<reference evidence="2" key="1">
    <citation type="submission" date="2016-10" db="EMBL/GenBank/DDBJ databases">
        <authorList>
            <person name="Varghese N."/>
            <person name="Submissions S."/>
        </authorList>
    </citation>
    <scope>NUCLEOTIDE SEQUENCE [LARGE SCALE GENOMIC DNA]</scope>
    <source>
        <strain evidence="2">BL36</strain>
    </source>
</reference>
<dbReference type="AlphaFoldDB" id="A0A1I4GTH3"/>
<dbReference type="Proteomes" id="UP000199048">
    <property type="component" value="Unassembled WGS sequence"/>
</dbReference>
<organism evidence="1 2">
    <name type="scientific">Methylobacterium pseudosasicola</name>
    <dbReference type="NCBI Taxonomy" id="582667"/>
    <lineage>
        <taxon>Bacteria</taxon>
        <taxon>Pseudomonadati</taxon>
        <taxon>Pseudomonadota</taxon>
        <taxon>Alphaproteobacteria</taxon>
        <taxon>Hyphomicrobiales</taxon>
        <taxon>Methylobacteriaceae</taxon>
        <taxon>Methylobacterium</taxon>
    </lineage>
</organism>
<proteinExistence type="predicted"/>
<accession>A0A1I4GTH3</accession>
<dbReference type="RefSeq" id="WP_092037667.1">
    <property type="nucleotide sequence ID" value="NZ_FOTK01000003.1"/>
</dbReference>
<protein>
    <submittedName>
        <fullName evidence="1">Uncharacterized protein</fullName>
    </submittedName>
</protein>
<sequence length="93" mass="10033">MGNRDGAGASSARIAEVQRLATALAARVRYAQLVRRPVYEEQINALVGAARLLDEEKVPWPPMVEEVLMELAKSLDGSGAEEAEAPESDRGDI</sequence>
<dbReference type="EMBL" id="FOTK01000003">
    <property type="protein sequence ID" value="SFL32471.1"/>
    <property type="molecule type" value="Genomic_DNA"/>
</dbReference>
<evidence type="ECO:0000313" key="1">
    <source>
        <dbReference type="EMBL" id="SFL32471.1"/>
    </source>
</evidence>
<name>A0A1I4GTH3_9HYPH</name>